<dbReference type="PANTHER" id="PTHR31032">
    <property type="entry name" value="PGR5-LIKE PROTEIN 1B, CHLOROPLASTIC"/>
    <property type="match status" value="1"/>
</dbReference>
<dbReference type="PANTHER" id="PTHR31032:SF1">
    <property type="entry name" value="PGR5-LIKE PROTEIN 1B, CHLOROPLASTIC"/>
    <property type="match status" value="1"/>
</dbReference>
<dbReference type="GO" id="GO:0009773">
    <property type="term" value="P:photosynthetic electron transport in photosystem I"/>
    <property type="evidence" value="ECO:0007669"/>
    <property type="project" value="InterPro"/>
</dbReference>
<dbReference type="GO" id="GO:0009535">
    <property type="term" value="C:chloroplast thylakoid membrane"/>
    <property type="evidence" value="ECO:0007669"/>
    <property type="project" value="InterPro"/>
</dbReference>
<feature type="signal peptide" evidence="1">
    <location>
        <begin position="1"/>
        <end position="17"/>
    </location>
</feature>
<feature type="chain" id="PRO_5031096075" evidence="1">
    <location>
        <begin position="18"/>
        <end position="243"/>
    </location>
</feature>
<organism evidence="2">
    <name type="scientific">Florenciella parvula</name>
    <dbReference type="NCBI Taxonomy" id="236787"/>
    <lineage>
        <taxon>Eukaryota</taxon>
        <taxon>Sar</taxon>
        <taxon>Stramenopiles</taxon>
        <taxon>Ochrophyta</taxon>
        <taxon>Dictyochophyceae</taxon>
        <taxon>Florenciellales</taxon>
        <taxon>Florenciella</taxon>
    </lineage>
</organism>
<keyword evidence="1" id="KW-0732">Signal</keyword>
<protein>
    <submittedName>
        <fullName evidence="2">Uncharacterized protein</fullName>
    </submittedName>
</protein>
<reference evidence="2" key="1">
    <citation type="submission" date="2021-01" db="EMBL/GenBank/DDBJ databases">
        <authorList>
            <person name="Corre E."/>
            <person name="Pelletier E."/>
            <person name="Niang G."/>
            <person name="Scheremetjew M."/>
            <person name="Finn R."/>
            <person name="Kale V."/>
            <person name="Holt S."/>
            <person name="Cochrane G."/>
            <person name="Meng A."/>
            <person name="Brown T."/>
            <person name="Cohen L."/>
        </authorList>
    </citation>
    <scope>NUCLEOTIDE SEQUENCE</scope>
    <source>
        <strain evidence="2">RCC1693</strain>
    </source>
</reference>
<dbReference type="GO" id="GO:0016730">
    <property type="term" value="F:oxidoreductase activity, acting on iron-sulfur proteins as donors"/>
    <property type="evidence" value="ECO:0007669"/>
    <property type="project" value="InterPro"/>
</dbReference>
<dbReference type="EMBL" id="HBGT01028451">
    <property type="protein sequence ID" value="CAD9441298.1"/>
    <property type="molecule type" value="Transcribed_RNA"/>
</dbReference>
<sequence>MRASIVSIALFATAVTAWVPATTRVYGRQQGVLGAKKQWRNLPWDDEISDIASKYLQAKYRGCDSDGTNCRALCDKDEIKDLMIEILPPVSTAELDKEVETVMGAFADDEFIDIEKFVEVVAGNTYWMEAGELVVKELMYLDCLQSSYVEKKALLENDDYDELKDSLTWDGSALPTMSGKEAKFLYAVATSRKGLDRMDDKEYAALKTDLKQENSWVVQRTQDPLEKLGMNTLMGYVHRSMAR</sequence>
<name>A0A7S2GA60_9STRA</name>
<gene>
    <name evidence="2" type="ORF">FPAR1323_LOCUS14842</name>
</gene>
<accession>A0A7S2GA60</accession>
<proteinExistence type="predicted"/>
<evidence type="ECO:0000313" key="2">
    <source>
        <dbReference type="EMBL" id="CAD9441298.1"/>
    </source>
</evidence>
<evidence type="ECO:0000256" key="1">
    <source>
        <dbReference type="SAM" id="SignalP"/>
    </source>
</evidence>
<dbReference type="InterPro" id="IPR039987">
    <property type="entry name" value="PGRL1"/>
</dbReference>
<dbReference type="AlphaFoldDB" id="A0A7S2GA60"/>